<comment type="pathway">
    <text evidence="9">Protein modification; lipoprotein biosynthesis (N-acyl transfer).</text>
</comment>
<dbReference type="InterPro" id="IPR036526">
    <property type="entry name" value="C-N_Hydrolase_sf"/>
</dbReference>
<keyword evidence="5 9" id="KW-0812">Transmembrane</keyword>
<comment type="similarity">
    <text evidence="2 9">Belongs to the CN hydrolase family. Apolipoprotein N-acyltransferase subfamily.</text>
</comment>
<dbReference type="InterPro" id="IPR004563">
    <property type="entry name" value="Apolipo_AcylTrfase"/>
</dbReference>
<keyword evidence="3 9" id="KW-1003">Cell membrane</keyword>
<organism evidence="11 12">
    <name type="scientific">Mangrovicoccus algicola</name>
    <dbReference type="NCBI Taxonomy" id="2771008"/>
    <lineage>
        <taxon>Bacteria</taxon>
        <taxon>Pseudomonadati</taxon>
        <taxon>Pseudomonadota</taxon>
        <taxon>Alphaproteobacteria</taxon>
        <taxon>Rhodobacterales</taxon>
        <taxon>Paracoccaceae</taxon>
        <taxon>Mangrovicoccus</taxon>
    </lineage>
</organism>
<evidence type="ECO:0000256" key="4">
    <source>
        <dbReference type="ARBA" id="ARBA00022679"/>
    </source>
</evidence>
<protein>
    <recommendedName>
        <fullName evidence="9">Apolipoprotein N-acyltransferase</fullName>
        <shortName evidence="9">ALP N-acyltransferase</shortName>
        <ecNumber evidence="9">2.3.1.269</ecNumber>
    </recommendedName>
</protein>
<feature type="domain" description="CN hydrolase" evidence="10">
    <location>
        <begin position="244"/>
        <end position="485"/>
    </location>
</feature>
<comment type="subcellular location">
    <subcellularLocation>
        <location evidence="1 9">Cell membrane</location>
        <topology evidence="1 9">Multi-pass membrane protein</topology>
    </subcellularLocation>
</comment>
<gene>
    <name evidence="9 11" type="primary">lnt</name>
    <name evidence="11" type="ORF">ICN82_16585</name>
</gene>
<dbReference type="GO" id="GO:0016410">
    <property type="term" value="F:N-acyltransferase activity"/>
    <property type="evidence" value="ECO:0007669"/>
    <property type="project" value="UniProtKB-UniRule"/>
</dbReference>
<accession>A0A8J6ZC43</accession>
<sequence length="520" mass="55574">MIARARTEVSDLLETADRRPWVARLLMLCLGAVMALGLAPFKLPLVTVLALALALRMHARAPGRRQGAWLGWMLGCGYFLLALQWIVEPFLVDAPRYGWMAPFAILLMAGGLALFWAGAFALSWAMGPGDGPRRGLAAVIALTLAEMLRSQIFTGFPWALVGSVWVDHPIGQLAAISGTHGLTFFTGCLAVGVLTLSVWRASRRALLGSGLAVLAWCGGTLLGEGMVARYDARALPPGPVVRVVQPNETQALKWKPEMIPVYWQRKLDLTAAHAGPPPDVVIWPEVSLPYLLDPRGPPDERIAEAAGGVPVILGAQRFAGQDLRNSLAVIEPDGRVGAVYDKFHLVPFGEYFPGGKLAAALGLRGLATDMLGGFTPGPGPEVLDLGPLGEVLPLICYEAIFPRHAATRGMARPDWIVQITNDAWFGQMSGPAQHLDQARLRAIEQGLPLVRAANTGISAIIDPKGRVLDSLPLDTSGVITRALPGATGPTPYARTGNLPLIVLLAGLGLWILRGTILSRR</sequence>
<dbReference type="CDD" id="cd07571">
    <property type="entry name" value="ALP_N-acyl_transferase"/>
    <property type="match status" value="1"/>
</dbReference>
<evidence type="ECO:0000256" key="9">
    <source>
        <dbReference type="HAMAP-Rule" id="MF_01148"/>
    </source>
</evidence>
<keyword evidence="8 9" id="KW-0012">Acyltransferase</keyword>
<dbReference type="InterPro" id="IPR003010">
    <property type="entry name" value="C-N_Hydrolase"/>
</dbReference>
<dbReference type="RefSeq" id="WP_193184925.1">
    <property type="nucleotide sequence ID" value="NZ_JACVXA010000060.1"/>
</dbReference>
<keyword evidence="7 9" id="KW-0472">Membrane</keyword>
<dbReference type="PROSITE" id="PS50263">
    <property type="entry name" value="CN_HYDROLASE"/>
    <property type="match status" value="1"/>
</dbReference>
<keyword evidence="4 9" id="KW-0808">Transferase</keyword>
<feature type="transmembrane region" description="Helical" evidence="9">
    <location>
        <begin position="99"/>
        <end position="124"/>
    </location>
</feature>
<dbReference type="Proteomes" id="UP000609121">
    <property type="component" value="Unassembled WGS sequence"/>
</dbReference>
<dbReference type="Gene3D" id="3.60.110.10">
    <property type="entry name" value="Carbon-nitrogen hydrolase"/>
    <property type="match status" value="1"/>
</dbReference>
<dbReference type="HAMAP" id="MF_01148">
    <property type="entry name" value="Lnt"/>
    <property type="match status" value="1"/>
</dbReference>
<feature type="transmembrane region" description="Helical" evidence="9">
    <location>
        <begin position="206"/>
        <end position="227"/>
    </location>
</feature>
<keyword evidence="6 9" id="KW-1133">Transmembrane helix</keyword>
<dbReference type="Pfam" id="PF20154">
    <property type="entry name" value="LNT_N"/>
    <property type="match status" value="1"/>
</dbReference>
<evidence type="ECO:0000259" key="10">
    <source>
        <dbReference type="PROSITE" id="PS50263"/>
    </source>
</evidence>
<evidence type="ECO:0000313" key="11">
    <source>
        <dbReference type="EMBL" id="MBE3639821.1"/>
    </source>
</evidence>
<dbReference type="GO" id="GO:0042158">
    <property type="term" value="P:lipoprotein biosynthetic process"/>
    <property type="evidence" value="ECO:0007669"/>
    <property type="project" value="UniProtKB-UniRule"/>
</dbReference>
<evidence type="ECO:0000256" key="3">
    <source>
        <dbReference type="ARBA" id="ARBA00022475"/>
    </source>
</evidence>
<dbReference type="AlphaFoldDB" id="A0A8J6ZC43"/>
<dbReference type="UniPathway" id="UPA00666"/>
<reference evidence="11" key="1">
    <citation type="submission" date="2020-09" db="EMBL/GenBank/DDBJ databases">
        <title>A novel bacterium of genus Mangrovicoccus, isolated from South China Sea.</title>
        <authorList>
            <person name="Huang H."/>
            <person name="Mo K."/>
            <person name="Hu Y."/>
        </authorList>
    </citation>
    <scope>NUCLEOTIDE SEQUENCE</scope>
    <source>
        <strain evidence="11">HB182678</strain>
    </source>
</reference>
<dbReference type="NCBIfam" id="TIGR00546">
    <property type="entry name" value="lnt"/>
    <property type="match status" value="1"/>
</dbReference>
<proteinExistence type="inferred from homology"/>
<feature type="transmembrane region" description="Helical" evidence="9">
    <location>
        <begin position="25"/>
        <end position="55"/>
    </location>
</feature>
<name>A0A8J6ZC43_9RHOB</name>
<evidence type="ECO:0000256" key="8">
    <source>
        <dbReference type="ARBA" id="ARBA00023315"/>
    </source>
</evidence>
<dbReference type="GO" id="GO:0005886">
    <property type="term" value="C:plasma membrane"/>
    <property type="evidence" value="ECO:0007669"/>
    <property type="project" value="UniProtKB-SubCell"/>
</dbReference>
<keyword evidence="12" id="KW-1185">Reference proteome</keyword>
<evidence type="ECO:0000256" key="5">
    <source>
        <dbReference type="ARBA" id="ARBA00022692"/>
    </source>
</evidence>
<comment type="caution">
    <text evidence="11">The sequence shown here is derived from an EMBL/GenBank/DDBJ whole genome shotgun (WGS) entry which is preliminary data.</text>
</comment>
<dbReference type="EMBL" id="JACVXA010000060">
    <property type="protein sequence ID" value="MBE3639821.1"/>
    <property type="molecule type" value="Genomic_DNA"/>
</dbReference>
<dbReference type="PANTHER" id="PTHR38686">
    <property type="entry name" value="APOLIPOPROTEIN N-ACYLTRANSFERASE"/>
    <property type="match status" value="1"/>
</dbReference>
<evidence type="ECO:0000313" key="12">
    <source>
        <dbReference type="Proteomes" id="UP000609121"/>
    </source>
</evidence>
<dbReference type="InterPro" id="IPR045378">
    <property type="entry name" value="LNT_N"/>
</dbReference>
<feature type="transmembrane region" description="Helical" evidence="9">
    <location>
        <begin position="136"/>
        <end position="160"/>
    </location>
</feature>
<dbReference type="Pfam" id="PF00795">
    <property type="entry name" value="CN_hydrolase"/>
    <property type="match status" value="1"/>
</dbReference>
<evidence type="ECO:0000256" key="7">
    <source>
        <dbReference type="ARBA" id="ARBA00023136"/>
    </source>
</evidence>
<evidence type="ECO:0000256" key="2">
    <source>
        <dbReference type="ARBA" id="ARBA00010065"/>
    </source>
</evidence>
<feature type="transmembrane region" description="Helical" evidence="9">
    <location>
        <begin position="180"/>
        <end position="199"/>
    </location>
</feature>
<dbReference type="PANTHER" id="PTHR38686:SF1">
    <property type="entry name" value="APOLIPOPROTEIN N-ACYLTRANSFERASE"/>
    <property type="match status" value="1"/>
</dbReference>
<evidence type="ECO:0000256" key="6">
    <source>
        <dbReference type="ARBA" id="ARBA00022989"/>
    </source>
</evidence>
<evidence type="ECO:0000256" key="1">
    <source>
        <dbReference type="ARBA" id="ARBA00004651"/>
    </source>
</evidence>
<comment type="function">
    <text evidence="9">Catalyzes the phospholipid dependent N-acylation of the N-terminal cysteine of apolipoprotein, the last step in lipoprotein maturation.</text>
</comment>
<comment type="catalytic activity">
    <reaction evidence="9">
        <text>N-terminal S-1,2-diacyl-sn-glyceryl-L-cysteinyl-[lipoprotein] + a glycerophospholipid = N-acyl-S-1,2-diacyl-sn-glyceryl-L-cysteinyl-[lipoprotein] + a 2-acyl-sn-glycero-3-phospholipid + H(+)</text>
        <dbReference type="Rhea" id="RHEA:48228"/>
        <dbReference type="Rhea" id="RHEA-COMP:14681"/>
        <dbReference type="Rhea" id="RHEA-COMP:14684"/>
        <dbReference type="ChEBI" id="CHEBI:15378"/>
        <dbReference type="ChEBI" id="CHEBI:136912"/>
        <dbReference type="ChEBI" id="CHEBI:140656"/>
        <dbReference type="ChEBI" id="CHEBI:140657"/>
        <dbReference type="ChEBI" id="CHEBI:140660"/>
        <dbReference type="EC" id="2.3.1.269"/>
    </reaction>
</comment>
<feature type="transmembrane region" description="Helical" evidence="9">
    <location>
        <begin position="67"/>
        <end position="87"/>
    </location>
</feature>
<dbReference type="SUPFAM" id="SSF56317">
    <property type="entry name" value="Carbon-nitrogen hydrolase"/>
    <property type="match status" value="1"/>
</dbReference>
<feature type="transmembrane region" description="Helical" evidence="9">
    <location>
        <begin position="498"/>
        <end position="516"/>
    </location>
</feature>
<dbReference type="EC" id="2.3.1.269" evidence="9"/>